<dbReference type="AlphaFoldDB" id="A0A0A9CYV8"/>
<proteinExistence type="predicted"/>
<feature type="region of interest" description="Disordered" evidence="1">
    <location>
        <begin position="19"/>
        <end position="51"/>
    </location>
</feature>
<sequence>MRRKTVELLRMMLRMLAGRRRRTSRWSPQEVLQLPSRTSSQDGYSTSFTPTSVRASNGSGFCTAGEPEGSSGMTWALARPCRFLHSWLDCFIFV</sequence>
<protein>
    <submittedName>
        <fullName evidence="2">Uncharacterized protein</fullName>
    </submittedName>
</protein>
<organism evidence="2">
    <name type="scientific">Arundo donax</name>
    <name type="common">Giant reed</name>
    <name type="synonym">Donax arundinaceus</name>
    <dbReference type="NCBI Taxonomy" id="35708"/>
    <lineage>
        <taxon>Eukaryota</taxon>
        <taxon>Viridiplantae</taxon>
        <taxon>Streptophyta</taxon>
        <taxon>Embryophyta</taxon>
        <taxon>Tracheophyta</taxon>
        <taxon>Spermatophyta</taxon>
        <taxon>Magnoliopsida</taxon>
        <taxon>Liliopsida</taxon>
        <taxon>Poales</taxon>
        <taxon>Poaceae</taxon>
        <taxon>PACMAD clade</taxon>
        <taxon>Arundinoideae</taxon>
        <taxon>Arundineae</taxon>
        <taxon>Arundo</taxon>
    </lineage>
</organism>
<dbReference type="EMBL" id="GBRH01219315">
    <property type="protein sequence ID" value="JAD78580.1"/>
    <property type="molecule type" value="Transcribed_RNA"/>
</dbReference>
<evidence type="ECO:0000313" key="2">
    <source>
        <dbReference type="EMBL" id="JAD78580.1"/>
    </source>
</evidence>
<accession>A0A0A9CYV8</accession>
<name>A0A0A9CYV8_ARUDO</name>
<evidence type="ECO:0000256" key="1">
    <source>
        <dbReference type="SAM" id="MobiDB-lite"/>
    </source>
</evidence>
<feature type="compositionally biased region" description="Polar residues" evidence="1">
    <location>
        <begin position="35"/>
        <end position="51"/>
    </location>
</feature>
<reference evidence="2" key="2">
    <citation type="journal article" date="2015" name="Data Brief">
        <title>Shoot transcriptome of the giant reed, Arundo donax.</title>
        <authorList>
            <person name="Barrero R.A."/>
            <person name="Guerrero F.D."/>
            <person name="Moolhuijzen P."/>
            <person name="Goolsby J.A."/>
            <person name="Tidwell J."/>
            <person name="Bellgard S.E."/>
            <person name="Bellgard M.I."/>
        </authorList>
    </citation>
    <scope>NUCLEOTIDE SEQUENCE</scope>
    <source>
        <tissue evidence="2">Shoot tissue taken approximately 20 cm above the soil surface</tissue>
    </source>
</reference>
<reference evidence="2" key="1">
    <citation type="submission" date="2014-09" db="EMBL/GenBank/DDBJ databases">
        <authorList>
            <person name="Magalhaes I.L.F."/>
            <person name="Oliveira U."/>
            <person name="Santos F.R."/>
            <person name="Vidigal T.H.D.A."/>
            <person name="Brescovit A.D."/>
            <person name="Santos A.J."/>
        </authorList>
    </citation>
    <scope>NUCLEOTIDE SEQUENCE</scope>
    <source>
        <tissue evidence="2">Shoot tissue taken approximately 20 cm above the soil surface</tissue>
    </source>
</reference>